<dbReference type="SMART" id="SM00186">
    <property type="entry name" value="FBG"/>
    <property type="match status" value="1"/>
</dbReference>
<dbReference type="Gene3D" id="3.90.215.10">
    <property type="entry name" value="Gamma Fibrinogen, chain A, domain 1"/>
    <property type="match status" value="1"/>
</dbReference>
<dbReference type="CDD" id="cd00087">
    <property type="entry name" value="FReD"/>
    <property type="match status" value="1"/>
</dbReference>
<dbReference type="AlphaFoldDB" id="A0A8W8JIA9"/>
<dbReference type="SUPFAM" id="SSF56496">
    <property type="entry name" value="Fibrinogen C-terminal domain-like"/>
    <property type="match status" value="1"/>
</dbReference>
<keyword evidence="4" id="KW-1185">Reference proteome</keyword>
<accession>A0A8W8JIA9</accession>
<dbReference type="InterPro" id="IPR002181">
    <property type="entry name" value="Fibrinogen_a/b/g_C_dom"/>
</dbReference>
<dbReference type="Proteomes" id="UP000005408">
    <property type="component" value="Unassembled WGS sequence"/>
</dbReference>
<evidence type="ECO:0000313" key="4">
    <source>
        <dbReference type="Proteomes" id="UP000005408"/>
    </source>
</evidence>
<reference evidence="3" key="1">
    <citation type="submission" date="2022-08" db="UniProtKB">
        <authorList>
            <consortium name="EnsemblMetazoa"/>
        </authorList>
    </citation>
    <scope>IDENTIFICATION</scope>
    <source>
        <strain evidence="3">05x7-T-G4-1.051#20</strain>
    </source>
</reference>
<dbReference type="Pfam" id="PF00147">
    <property type="entry name" value="Fibrinogen_C"/>
    <property type="match status" value="1"/>
</dbReference>
<dbReference type="InterPro" id="IPR036056">
    <property type="entry name" value="Fibrinogen-like_C"/>
</dbReference>
<name>A0A8W8JIA9_MAGGI</name>
<evidence type="ECO:0000259" key="2">
    <source>
        <dbReference type="PROSITE" id="PS51406"/>
    </source>
</evidence>
<evidence type="ECO:0000313" key="3">
    <source>
        <dbReference type="EnsemblMetazoa" id="G19511.1:cds"/>
    </source>
</evidence>
<protein>
    <recommendedName>
        <fullName evidence="2">Fibrinogen C-terminal domain-containing protein</fullName>
    </recommendedName>
</protein>
<dbReference type="PROSITE" id="PS51406">
    <property type="entry name" value="FIBRINOGEN_C_2"/>
    <property type="match status" value="1"/>
</dbReference>
<evidence type="ECO:0000256" key="1">
    <source>
        <dbReference type="SAM" id="SignalP"/>
    </source>
</evidence>
<dbReference type="PANTHER" id="PTHR19143">
    <property type="entry name" value="FIBRINOGEN/TENASCIN/ANGIOPOEITIN"/>
    <property type="match status" value="1"/>
</dbReference>
<dbReference type="OMA" id="HDTNAGN"/>
<dbReference type="InterPro" id="IPR050373">
    <property type="entry name" value="Fibrinogen_C-term_domain"/>
</dbReference>
<feature type="chain" id="PRO_5036442613" description="Fibrinogen C-terminal domain-containing protein" evidence="1">
    <location>
        <begin position="26"/>
        <end position="344"/>
    </location>
</feature>
<dbReference type="EnsemblMetazoa" id="G19511.1">
    <property type="protein sequence ID" value="G19511.1:cds"/>
    <property type="gene ID" value="G19511"/>
</dbReference>
<dbReference type="GO" id="GO:0005615">
    <property type="term" value="C:extracellular space"/>
    <property type="evidence" value="ECO:0007669"/>
    <property type="project" value="TreeGrafter"/>
</dbReference>
<dbReference type="InterPro" id="IPR014716">
    <property type="entry name" value="Fibrinogen_a/b/g_C_1"/>
</dbReference>
<dbReference type="OrthoDB" id="6106777at2759"/>
<sequence length="344" mass="37614">MSAFFNQRVIFTVLASIATLSPTFAAPIVLKETFTHTGNHFYGNTSHVLRELPAPTLGDVTGFCSKQCMYDLQCNGFEVCTLSGGSQSCRLANGASKGSLEFQADEICHYYDLITNCDVGVFDRVTGACNPVPGQSAGTYGGCSDCACVAMSTTVSGVYTITLDGAPLDVQCVMKDGFGYTVIMDRNDGSVDFYKTYSEYENGFGSPYTETWIGNKYIHLLTAAGNNVLRFEFEDYLSNTRYAQYSSFNVDSASTNYLMTVSGYTGTAGDSMSYHNNAPFSAKDVDHDTNAGNCAVDYLTAWWNLSCLRIKLTATYASSGYNVIGWHGWESYKPLKVARMLIRH</sequence>
<feature type="domain" description="Fibrinogen C-terminal" evidence="2">
    <location>
        <begin position="137"/>
        <end position="344"/>
    </location>
</feature>
<keyword evidence="1" id="KW-0732">Signal</keyword>
<feature type="signal peptide" evidence="1">
    <location>
        <begin position="1"/>
        <end position="25"/>
    </location>
</feature>
<organism evidence="3 4">
    <name type="scientific">Magallana gigas</name>
    <name type="common">Pacific oyster</name>
    <name type="synonym">Crassostrea gigas</name>
    <dbReference type="NCBI Taxonomy" id="29159"/>
    <lineage>
        <taxon>Eukaryota</taxon>
        <taxon>Metazoa</taxon>
        <taxon>Spiralia</taxon>
        <taxon>Lophotrochozoa</taxon>
        <taxon>Mollusca</taxon>
        <taxon>Bivalvia</taxon>
        <taxon>Autobranchia</taxon>
        <taxon>Pteriomorphia</taxon>
        <taxon>Ostreida</taxon>
        <taxon>Ostreoidea</taxon>
        <taxon>Ostreidae</taxon>
        <taxon>Magallana</taxon>
    </lineage>
</organism>
<proteinExistence type="predicted"/>